<feature type="region of interest" description="Disordered" evidence="8">
    <location>
        <begin position="341"/>
        <end position="360"/>
    </location>
</feature>
<comment type="caution">
    <text evidence="11">The sequence shown here is derived from an EMBL/GenBank/DDBJ whole genome shotgun (WGS) entry which is preliminary data.</text>
</comment>
<accession>A0AAV6XU32</accession>
<evidence type="ECO:0000256" key="7">
    <source>
        <dbReference type="ARBA" id="ARBA00023242"/>
    </source>
</evidence>
<dbReference type="Pfam" id="PF13359">
    <property type="entry name" value="DDE_Tnp_4"/>
    <property type="match status" value="1"/>
</dbReference>
<evidence type="ECO:0000259" key="9">
    <source>
        <dbReference type="Pfam" id="PF13359"/>
    </source>
</evidence>
<dbReference type="EMBL" id="WHWC01000005">
    <property type="protein sequence ID" value="KAG8382613.1"/>
    <property type="molecule type" value="Genomic_DNA"/>
</dbReference>
<dbReference type="GO" id="GO:0046872">
    <property type="term" value="F:metal ion binding"/>
    <property type="evidence" value="ECO:0007669"/>
    <property type="project" value="UniProtKB-KW"/>
</dbReference>
<protein>
    <recommendedName>
        <fullName evidence="13">DDE Tnp4 domain-containing protein</fullName>
    </recommendedName>
</protein>
<evidence type="ECO:0000259" key="10">
    <source>
        <dbReference type="Pfam" id="PF26138"/>
    </source>
</evidence>
<evidence type="ECO:0000256" key="6">
    <source>
        <dbReference type="ARBA" id="ARBA00022801"/>
    </source>
</evidence>
<dbReference type="Proteomes" id="UP000826271">
    <property type="component" value="Unassembled WGS sequence"/>
</dbReference>
<reference evidence="11" key="1">
    <citation type="submission" date="2019-10" db="EMBL/GenBank/DDBJ databases">
        <authorList>
            <person name="Zhang R."/>
            <person name="Pan Y."/>
            <person name="Wang J."/>
            <person name="Ma R."/>
            <person name="Yu S."/>
        </authorList>
    </citation>
    <scope>NUCLEOTIDE SEQUENCE</scope>
    <source>
        <strain evidence="11">LA-IB0</strain>
        <tissue evidence="11">Leaf</tissue>
    </source>
</reference>
<evidence type="ECO:0000313" key="12">
    <source>
        <dbReference type="Proteomes" id="UP000826271"/>
    </source>
</evidence>
<evidence type="ECO:0000256" key="4">
    <source>
        <dbReference type="ARBA" id="ARBA00022722"/>
    </source>
</evidence>
<dbReference type="GO" id="GO:0016787">
    <property type="term" value="F:hydrolase activity"/>
    <property type="evidence" value="ECO:0007669"/>
    <property type="project" value="UniProtKB-KW"/>
</dbReference>
<dbReference type="InterPro" id="IPR045249">
    <property type="entry name" value="HARBI1-like"/>
</dbReference>
<dbReference type="Pfam" id="PF26138">
    <property type="entry name" value="DUF8040"/>
    <property type="match status" value="1"/>
</dbReference>
<gene>
    <name evidence="11" type="ORF">BUALT_Bualt05G0095700</name>
</gene>
<evidence type="ECO:0000256" key="3">
    <source>
        <dbReference type="ARBA" id="ARBA00006958"/>
    </source>
</evidence>
<dbReference type="PANTHER" id="PTHR22930">
    <property type="match status" value="1"/>
</dbReference>
<feature type="domain" description="DDE Tnp4" evidence="9">
    <location>
        <begin position="181"/>
        <end position="261"/>
    </location>
</feature>
<evidence type="ECO:0000256" key="2">
    <source>
        <dbReference type="ARBA" id="ARBA00004123"/>
    </source>
</evidence>
<dbReference type="PANTHER" id="PTHR22930:SF281">
    <property type="entry name" value="NUCLEASE"/>
    <property type="match status" value="1"/>
</dbReference>
<evidence type="ECO:0000256" key="8">
    <source>
        <dbReference type="SAM" id="MobiDB-lite"/>
    </source>
</evidence>
<evidence type="ECO:0000313" key="11">
    <source>
        <dbReference type="EMBL" id="KAG8382613.1"/>
    </source>
</evidence>
<sequence>MDVSTEHQAIFLLLQEIVSEFNFILLAFYREYWDRKRHRCSTQVPNRLTYSLKSKILKQIEYMHDLISYNDETCINNLRMSRNGFGRLCFILENVGGLSPTKNVLVSEQVAIFLSVLAHHTKNRIVKHHFKRSGYTIITHFNNVLTALLKLHTLFLVKPVPIEVNCRNERWKRFKGHLRALDGTYIPLRVAQKNKARYRNRKGDVSINVLAVCDINMNYTYLLFSWEGPAADSRVLKDAINRENGLRVPEGIYYLCDSEYTNGWMRGGATKENSGKFSRRAWTVDEEFALANAPKDLLVKGWKADNGFKTGDWEEIFGNDRVTGENAEGFADVVQNLLNNNGVDPANNGGSSKNNSKGKRKLVDETDDCFMNLMAAFFEKNDERLGDISKRIGFEHDASLSRKAVYEALGEVASLDTEDMILVSHLIVNNTMNMDLFFSLPTDGKKTMVRMIVEGKFPGNNNIG</sequence>
<dbReference type="InterPro" id="IPR058353">
    <property type="entry name" value="DUF8040"/>
</dbReference>
<organism evidence="11 12">
    <name type="scientific">Buddleja alternifolia</name>
    <dbReference type="NCBI Taxonomy" id="168488"/>
    <lineage>
        <taxon>Eukaryota</taxon>
        <taxon>Viridiplantae</taxon>
        <taxon>Streptophyta</taxon>
        <taxon>Embryophyta</taxon>
        <taxon>Tracheophyta</taxon>
        <taxon>Spermatophyta</taxon>
        <taxon>Magnoliopsida</taxon>
        <taxon>eudicotyledons</taxon>
        <taxon>Gunneridae</taxon>
        <taxon>Pentapetalae</taxon>
        <taxon>asterids</taxon>
        <taxon>lamiids</taxon>
        <taxon>Lamiales</taxon>
        <taxon>Scrophulariaceae</taxon>
        <taxon>Buddlejeae</taxon>
        <taxon>Buddleja</taxon>
    </lineage>
</organism>
<keyword evidence="12" id="KW-1185">Reference proteome</keyword>
<comment type="cofactor">
    <cofactor evidence="1">
        <name>a divalent metal cation</name>
        <dbReference type="ChEBI" id="CHEBI:60240"/>
    </cofactor>
</comment>
<proteinExistence type="inferred from homology"/>
<comment type="subcellular location">
    <subcellularLocation>
        <location evidence="2">Nucleus</location>
    </subcellularLocation>
</comment>
<keyword evidence="7" id="KW-0539">Nucleus</keyword>
<dbReference type="InterPro" id="IPR027806">
    <property type="entry name" value="HARBI1_dom"/>
</dbReference>
<name>A0AAV6XU32_9LAMI</name>
<feature type="domain" description="DUF8040" evidence="10">
    <location>
        <begin position="56"/>
        <end position="149"/>
    </location>
</feature>
<evidence type="ECO:0008006" key="13">
    <source>
        <dbReference type="Google" id="ProtNLM"/>
    </source>
</evidence>
<dbReference type="AlphaFoldDB" id="A0AAV6XU32"/>
<evidence type="ECO:0000256" key="1">
    <source>
        <dbReference type="ARBA" id="ARBA00001968"/>
    </source>
</evidence>
<keyword evidence="6" id="KW-0378">Hydrolase</keyword>
<comment type="similarity">
    <text evidence="3">Belongs to the HARBI1 family.</text>
</comment>
<dbReference type="GO" id="GO:0005634">
    <property type="term" value="C:nucleus"/>
    <property type="evidence" value="ECO:0007669"/>
    <property type="project" value="UniProtKB-SubCell"/>
</dbReference>
<keyword evidence="5" id="KW-0479">Metal-binding</keyword>
<keyword evidence="4" id="KW-0540">Nuclease</keyword>
<evidence type="ECO:0000256" key="5">
    <source>
        <dbReference type="ARBA" id="ARBA00022723"/>
    </source>
</evidence>
<dbReference type="GO" id="GO:0004518">
    <property type="term" value="F:nuclease activity"/>
    <property type="evidence" value="ECO:0007669"/>
    <property type="project" value="UniProtKB-KW"/>
</dbReference>